<protein>
    <recommendedName>
        <fullName evidence="3">Phytase-like domain-containing protein</fullName>
    </recommendedName>
</protein>
<proteinExistence type="predicted"/>
<gene>
    <name evidence="1" type="ORF">GCM10010833_12630</name>
</gene>
<evidence type="ECO:0000313" key="1">
    <source>
        <dbReference type="EMBL" id="GGB59289.1"/>
    </source>
</evidence>
<dbReference type="RefSeq" id="WP_376857007.1">
    <property type="nucleotide sequence ID" value="NZ_JBHRVH010000001.1"/>
</dbReference>
<keyword evidence="2" id="KW-1185">Reference proteome</keyword>
<reference evidence="2" key="1">
    <citation type="journal article" date="2019" name="Int. J. Syst. Evol. Microbiol.">
        <title>The Global Catalogue of Microorganisms (GCM) 10K type strain sequencing project: providing services to taxonomists for standard genome sequencing and annotation.</title>
        <authorList>
            <consortium name="The Broad Institute Genomics Platform"/>
            <consortium name="The Broad Institute Genome Sequencing Center for Infectious Disease"/>
            <person name="Wu L."/>
            <person name="Ma J."/>
        </authorList>
    </citation>
    <scope>NUCLEOTIDE SEQUENCE [LARGE SCALE GENOMIC DNA]</scope>
    <source>
        <strain evidence="2">CGMCC 1.12851</strain>
    </source>
</reference>
<dbReference type="Proteomes" id="UP000614261">
    <property type="component" value="Unassembled WGS sequence"/>
</dbReference>
<evidence type="ECO:0008006" key="3">
    <source>
        <dbReference type="Google" id="ProtNLM"/>
    </source>
</evidence>
<organism evidence="1 2">
    <name type="scientific">Blastomonas aquatica</name>
    <dbReference type="NCBI Taxonomy" id="1510276"/>
    <lineage>
        <taxon>Bacteria</taxon>
        <taxon>Pseudomonadati</taxon>
        <taxon>Pseudomonadota</taxon>
        <taxon>Alphaproteobacteria</taxon>
        <taxon>Sphingomonadales</taxon>
        <taxon>Sphingomonadaceae</taxon>
        <taxon>Blastomonas</taxon>
    </lineage>
</organism>
<evidence type="ECO:0000313" key="2">
    <source>
        <dbReference type="Proteomes" id="UP000614261"/>
    </source>
</evidence>
<sequence>MLPLLAAALLAACQAEPGKRAEAGADPHQGIDLPPGHPAIALPGGTSAATSASASDHPPVISLDGEGLRLVDPKSGATRPLSFGVDQAQLKLVAEKLKGPAKSGRNEECGSGPLAYLSWDDGLTLYSLDGLFAGWALNERSSAAVPPKTAAKGEPPAKLTTISGVGIGSTRAQLLDSYDAKIEQTTLGTEFNAAGLSGILDGTDAKAKVTNMWSGVNCVFR</sequence>
<comment type="caution">
    <text evidence="1">The sequence shown here is derived from an EMBL/GenBank/DDBJ whole genome shotgun (WGS) entry which is preliminary data.</text>
</comment>
<dbReference type="EMBL" id="BMGD01000002">
    <property type="protein sequence ID" value="GGB59289.1"/>
    <property type="molecule type" value="Genomic_DNA"/>
</dbReference>
<name>A0ABQ1J3P9_9SPHN</name>
<accession>A0ABQ1J3P9</accession>